<accession>A0A0S1XF45</accession>
<sequence length="93" mass="10970">MAVKSADRKVFESIVDGLAKAIKEKPEDVIWFFQIRELMSEMDKPMSDEKAWKIIMKDKKSVKMSTEELLEVARRELRKFRRIEAKLKKLGVI</sequence>
<proteinExistence type="predicted"/>
<evidence type="ECO:0000313" key="1">
    <source>
        <dbReference type="EMBL" id="ALM76457.1"/>
    </source>
</evidence>
<dbReference type="EMBL" id="CP013050">
    <property type="protein sequence ID" value="ALM76457.1"/>
    <property type="molecule type" value="Genomic_DNA"/>
</dbReference>
<gene>
    <name evidence="1" type="ORF">TBCH5v1_2568</name>
</gene>
<dbReference type="Proteomes" id="UP000066042">
    <property type="component" value="Chromosome"/>
</dbReference>
<protein>
    <submittedName>
        <fullName evidence="1">Uncharacterized protein</fullName>
    </submittedName>
</protein>
<name>A0A0S1XF45_THEBA</name>
<dbReference type="GeneID" id="26137777"/>
<dbReference type="STRING" id="55802.TBCH5v1_2568"/>
<reference evidence="1 2" key="1">
    <citation type="journal article" date="2016" name="Genome Announc.">
        <title>Complete genome sequence of the hyperthermophilic and piezophilic archaeon Thermococcus barophilus Ch5, capable of growth at the expense of hydrogenogenesis from carbon monoxide and formate.</title>
        <authorList>
            <person name="Oger P."/>
            <person name="Sokolova T.G."/>
            <person name="Kozhevnikova D.A."/>
            <person name="Taranov E.A."/>
            <person name="Vannier P."/>
            <person name="Lee H.S."/>
            <person name="Kwon K.K."/>
            <person name="Kang S.G."/>
            <person name="Lee J.H."/>
            <person name="Bonch-Osmolovskaya E.A."/>
            <person name="Lebedinsky A.V."/>
        </authorList>
    </citation>
    <scope>NUCLEOTIDE SEQUENCE [LARGE SCALE GENOMIC DNA]</scope>
    <source>
        <strain evidence="2">Ch5</strain>
    </source>
</reference>
<evidence type="ECO:0000313" key="2">
    <source>
        <dbReference type="Proteomes" id="UP000066042"/>
    </source>
</evidence>
<dbReference type="RefSeq" id="WP_056934836.1">
    <property type="nucleotide sequence ID" value="NZ_CP013050.1"/>
</dbReference>
<dbReference type="AlphaFoldDB" id="A0A0S1XF45"/>
<organism evidence="1 2">
    <name type="scientific">Thermococcus barophilus</name>
    <dbReference type="NCBI Taxonomy" id="55802"/>
    <lineage>
        <taxon>Archaea</taxon>
        <taxon>Methanobacteriati</taxon>
        <taxon>Methanobacteriota</taxon>
        <taxon>Thermococci</taxon>
        <taxon>Thermococcales</taxon>
        <taxon>Thermococcaceae</taxon>
        <taxon>Thermococcus</taxon>
    </lineage>
</organism>
<dbReference type="PATRIC" id="fig|55802.8.peg.2553"/>